<dbReference type="EMBL" id="JAQMWT010000453">
    <property type="protein sequence ID" value="KAJ8601110.1"/>
    <property type="molecule type" value="Genomic_DNA"/>
</dbReference>
<feature type="chain" id="PRO_5041940840" evidence="1">
    <location>
        <begin position="19"/>
        <end position="209"/>
    </location>
</feature>
<accession>A0AAD7XM61</accession>
<comment type="caution">
    <text evidence="2">The sequence shown here is derived from an EMBL/GenBank/DDBJ whole genome shotgun (WGS) entry which is preliminary data.</text>
</comment>
<dbReference type="Proteomes" id="UP001230188">
    <property type="component" value="Unassembled WGS sequence"/>
</dbReference>
<organism evidence="2 3">
    <name type="scientific">Chrysophaeum taylorii</name>
    <dbReference type="NCBI Taxonomy" id="2483200"/>
    <lineage>
        <taxon>Eukaryota</taxon>
        <taxon>Sar</taxon>
        <taxon>Stramenopiles</taxon>
        <taxon>Ochrophyta</taxon>
        <taxon>Pelagophyceae</taxon>
        <taxon>Pelagomonadales</taxon>
        <taxon>Pelagomonadaceae</taxon>
        <taxon>Chrysophaeum</taxon>
    </lineage>
</organism>
<evidence type="ECO:0000313" key="2">
    <source>
        <dbReference type="EMBL" id="KAJ8601110.1"/>
    </source>
</evidence>
<gene>
    <name evidence="2" type="ORF">CTAYLR_007842</name>
</gene>
<feature type="signal peptide" evidence="1">
    <location>
        <begin position="1"/>
        <end position="18"/>
    </location>
</feature>
<name>A0AAD7XM61_9STRA</name>
<keyword evidence="1" id="KW-0732">Signal</keyword>
<dbReference type="AlphaFoldDB" id="A0AAD7XM61"/>
<evidence type="ECO:0000313" key="3">
    <source>
        <dbReference type="Proteomes" id="UP001230188"/>
    </source>
</evidence>
<sequence length="209" mass="22995">MGFAMVFAWAYSVFSVAALNTHGGTLTQQQLANRRRLLGQFVASTTLSSFTPVWLPPVVDAKETSRLKTGYDGIVYLLNNWDKETIKSCPQGQVTLAAECERNADKVPTALGLRSTTAPLYKIEKLFTEALQSGDVDDIDAWTSATDLYIQHSTSAQEYAYTASFGEYNPSGGKDQVAKYMELSRNELVMARDALKDVLLQLGYEAATL</sequence>
<protein>
    <submittedName>
        <fullName evidence="2">Uncharacterized protein</fullName>
    </submittedName>
</protein>
<keyword evidence="3" id="KW-1185">Reference proteome</keyword>
<reference evidence="2" key="1">
    <citation type="submission" date="2023-01" db="EMBL/GenBank/DDBJ databases">
        <title>Metagenome sequencing of chrysophaentin producing Chrysophaeum taylorii.</title>
        <authorList>
            <person name="Davison J."/>
            <person name="Bewley C."/>
        </authorList>
    </citation>
    <scope>NUCLEOTIDE SEQUENCE</scope>
    <source>
        <strain evidence="2">NIES-1699</strain>
    </source>
</reference>
<proteinExistence type="predicted"/>
<evidence type="ECO:0000256" key="1">
    <source>
        <dbReference type="SAM" id="SignalP"/>
    </source>
</evidence>